<evidence type="ECO:0000313" key="3">
    <source>
        <dbReference type="Proteomes" id="UP000006552"/>
    </source>
</evidence>
<feature type="compositionally biased region" description="Low complexity" evidence="1">
    <location>
        <begin position="58"/>
        <end position="72"/>
    </location>
</feature>
<evidence type="ECO:0000256" key="1">
    <source>
        <dbReference type="SAM" id="MobiDB-lite"/>
    </source>
</evidence>
<keyword evidence="3" id="KW-1185">Reference proteome</keyword>
<feature type="compositionally biased region" description="Polar residues" evidence="1">
    <location>
        <begin position="80"/>
        <end position="94"/>
    </location>
</feature>
<dbReference type="KEGG" id="eba:ebA449"/>
<accession>Q5P8K5</accession>
<reference evidence="2 3" key="1">
    <citation type="journal article" date="2005" name="Arch. Microbiol.">
        <title>The genome sequence of an anaerobic aromatic-degrading denitrifying bacterium, strain EbN1.</title>
        <authorList>
            <person name="Rabus R."/>
            <person name="Kube M."/>
            <person name="Heider J."/>
            <person name="Beck A."/>
            <person name="Heitmann K."/>
            <person name="Widdel F."/>
            <person name="Reinhardt R."/>
        </authorList>
    </citation>
    <scope>NUCLEOTIDE SEQUENCE [LARGE SCALE GENOMIC DNA]</scope>
    <source>
        <strain evidence="2 3">EbN1</strain>
    </source>
</reference>
<organism evidence="2 3">
    <name type="scientific">Aromatoleum aromaticum (strain DSM 19018 / LMG 30748 / EbN1)</name>
    <name type="common">Azoarcus sp. (strain EbN1)</name>
    <dbReference type="NCBI Taxonomy" id="76114"/>
    <lineage>
        <taxon>Bacteria</taxon>
        <taxon>Pseudomonadati</taxon>
        <taxon>Pseudomonadota</taxon>
        <taxon>Betaproteobacteria</taxon>
        <taxon>Rhodocyclales</taxon>
        <taxon>Rhodocyclaceae</taxon>
        <taxon>Aromatoleum</taxon>
    </lineage>
</organism>
<feature type="region of interest" description="Disordered" evidence="1">
    <location>
        <begin position="58"/>
        <end position="97"/>
    </location>
</feature>
<feature type="region of interest" description="Disordered" evidence="1">
    <location>
        <begin position="176"/>
        <end position="205"/>
    </location>
</feature>
<sequence>MVSAKGFAWPHACGPARLRASSVNVSSLAASSATQPCAPSCRTMSPAALRITTSMRAQAGSDALGSGSSSRTSQHRLISRQASATTTGPGSPSAMNEAITGGWMTLISTGVSGVTEPPGKSGKSKPHSRSRLPPAPRPPVAKGPRRKTLPVRELAGMRNRSSCAVTPTAAAVMSWPRKIRRTSAGSGTGNSRPAAGRPMKIRFGS</sequence>
<protein>
    <submittedName>
        <fullName evidence="2">Uncharacterized protein</fullName>
    </submittedName>
</protein>
<evidence type="ECO:0000313" key="2">
    <source>
        <dbReference type="EMBL" id="CAI06354.1"/>
    </source>
</evidence>
<feature type="region of interest" description="Disordered" evidence="1">
    <location>
        <begin position="109"/>
        <end position="149"/>
    </location>
</feature>
<dbReference type="AlphaFoldDB" id="Q5P8K5"/>
<gene>
    <name evidence="2" type="ORF">ebA449</name>
</gene>
<dbReference type="HOGENOM" id="CLU_1335249_0_0_4"/>
<name>Q5P8K5_AROAE</name>
<dbReference type="Proteomes" id="UP000006552">
    <property type="component" value="Chromosome"/>
</dbReference>
<dbReference type="STRING" id="76114.ebA449"/>
<proteinExistence type="predicted"/>
<dbReference type="EMBL" id="CR555306">
    <property type="protein sequence ID" value="CAI06354.1"/>
    <property type="molecule type" value="Genomic_DNA"/>
</dbReference>